<comment type="similarity">
    <text evidence="1 2">Belongs to the phD/YefM antitoxin family.</text>
</comment>
<dbReference type="SUPFAM" id="SSF143120">
    <property type="entry name" value="YefM-like"/>
    <property type="match status" value="1"/>
</dbReference>
<evidence type="ECO:0000256" key="1">
    <source>
        <dbReference type="ARBA" id="ARBA00009981"/>
    </source>
</evidence>
<dbReference type="InterPro" id="IPR036165">
    <property type="entry name" value="YefM-like_sf"/>
</dbReference>
<sequence length="80" mass="9172">MYSFNANQLNDRLPDILELADIDEVVVTRDSGENLVIVKESVWRSLQDAAHLFATDVNADRLLRSLQQLRTEFLSQPEVE</sequence>
<evidence type="ECO:0000256" key="2">
    <source>
        <dbReference type="RuleBase" id="RU362080"/>
    </source>
</evidence>
<dbReference type="EMBL" id="NJGU01000005">
    <property type="protein sequence ID" value="OWY29504.1"/>
    <property type="molecule type" value="Genomic_DNA"/>
</dbReference>
<dbReference type="InterPro" id="IPR006442">
    <property type="entry name" value="Antitoxin_Phd/YefM"/>
</dbReference>
<accession>A0A246WUW1</accession>
<comment type="caution">
    <text evidence="4">The sequence shown here is derived from an EMBL/GenBank/DDBJ whole genome shotgun (WGS) entry which is preliminary data.</text>
</comment>
<organism evidence="4 5">
    <name type="scientific">Herbaspirillum robiniae</name>
    <dbReference type="NCBI Taxonomy" id="2014887"/>
    <lineage>
        <taxon>Bacteria</taxon>
        <taxon>Pseudomonadati</taxon>
        <taxon>Pseudomonadota</taxon>
        <taxon>Betaproteobacteria</taxon>
        <taxon>Burkholderiales</taxon>
        <taxon>Oxalobacteraceae</taxon>
        <taxon>Herbaspirillum</taxon>
    </lineage>
</organism>
<dbReference type="Pfam" id="PF02604">
    <property type="entry name" value="PhdYeFM_antitox"/>
    <property type="match status" value="1"/>
</dbReference>
<evidence type="ECO:0000313" key="6">
    <source>
        <dbReference type="Proteomes" id="UP000536746"/>
    </source>
</evidence>
<comment type="function">
    <text evidence="2">Antitoxin component of a type II toxin-antitoxin (TA) system.</text>
</comment>
<dbReference type="Gene3D" id="3.40.1620.10">
    <property type="entry name" value="YefM-like domain"/>
    <property type="match status" value="1"/>
</dbReference>
<evidence type="ECO:0000313" key="3">
    <source>
        <dbReference type="EMBL" id="NUU00619.1"/>
    </source>
</evidence>
<reference evidence="4 5" key="1">
    <citation type="submission" date="2017-06" db="EMBL/GenBank/DDBJ databases">
        <title>Herbaspirillum phytohormonus sp. nov., isolated from the root nodule of Robinia pseudoacacia in lead-zinc mine.</title>
        <authorList>
            <person name="Fan M."/>
            <person name="Lin Y."/>
        </authorList>
    </citation>
    <scope>NUCLEOTIDE SEQUENCE [LARGE SCALE GENOMIC DNA]</scope>
    <source>
        <strain evidence="4 5">HZ10</strain>
    </source>
</reference>
<dbReference type="RefSeq" id="WP_079219193.1">
    <property type="nucleotide sequence ID" value="NZ_CP018845.1"/>
</dbReference>
<gene>
    <name evidence="4" type="ORF">CEJ42_10395</name>
    <name evidence="3" type="ORF">HNO84_03340</name>
</gene>
<dbReference type="EMBL" id="JABFMT010000002">
    <property type="protein sequence ID" value="NUU00619.1"/>
    <property type="molecule type" value="Genomic_DNA"/>
</dbReference>
<proteinExistence type="inferred from homology"/>
<name>A0A246WUW1_9BURK</name>
<evidence type="ECO:0000313" key="4">
    <source>
        <dbReference type="EMBL" id="OWY29504.1"/>
    </source>
</evidence>
<dbReference type="AlphaFoldDB" id="A0A246WUW1"/>
<dbReference type="Proteomes" id="UP000536746">
    <property type="component" value="Unassembled WGS sequence"/>
</dbReference>
<evidence type="ECO:0000313" key="5">
    <source>
        <dbReference type="Proteomes" id="UP000197596"/>
    </source>
</evidence>
<reference evidence="3 6" key="2">
    <citation type="journal article" date="2020" name="Front. Plant Sci.">
        <title>Isolation of Rhizosphere Bacteria That Improve Quality and Water Stress Tolerance in Greenhouse Ornamentals.</title>
        <authorList>
            <person name="Nordstedt N.P."/>
            <person name="Jones M.L."/>
        </authorList>
    </citation>
    <scope>NUCLEOTIDE SEQUENCE [LARGE SCALE GENOMIC DNA]</scope>
    <source>
        <strain evidence="3 6">C6C2</strain>
    </source>
</reference>
<dbReference type="OrthoDB" id="8724308at2"/>
<protein>
    <recommendedName>
        <fullName evidence="2">Antitoxin</fullName>
    </recommendedName>
</protein>
<dbReference type="Proteomes" id="UP000197596">
    <property type="component" value="Unassembled WGS sequence"/>
</dbReference>
<keyword evidence="6" id="KW-1185">Reference proteome</keyword>